<keyword evidence="2" id="KW-0210">Decarboxylase</keyword>
<dbReference type="EMBL" id="CAFAAJ010000073">
    <property type="protein sequence ID" value="CAB4806131.1"/>
    <property type="molecule type" value="Genomic_DNA"/>
</dbReference>
<dbReference type="InterPro" id="IPR022643">
    <property type="entry name" value="De-COase2_C"/>
</dbReference>
<keyword evidence="4" id="KW-0456">Lyase</keyword>
<name>A0A6J6Y9E8_9ZZZZ</name>
<dbReference type="SUPFAM" id="SSF50621">
    <property type="entry name" value="Alanine racemase C-terminal domain-like"/>
    <property type="match status" value="1"/>
</dbReference>
<organism evidence="6">
    <name type="scientific">freshwater metagenome</name>
    <dbReference type="NCBI Taxonomy" id="449393"/>
    <lineage>
        <taxon>unclassified sequences</taxon>
        <taxon>metagenomes</taxon>
        <taxon>ecological metagenomes</taxon>
    </lineage>
</organism>
<protein>
    <submittedName>
        <fullName evidence="6">Unannotated protein</fullName>
    </submittedName>
</protein>
<dbReference type="InterPro" id="IPR002986">
    <property type="entry name" value="DAP_deCOOHase_LysA"/>
</dbReference>
<accession>A0A6J6Y9E8</accession>
<keyword evidence="3" id="KW-0663">Pyridoxal phosphate</keyword>
<dbReference type="PRINTS" id="PR01181">
    <property type="entry name" value="DAPDCRBXLASE"/>
</dbReference>
<dbReference type="PANTHER" id="PTHR43727">
    <property type="entry name" value="DIAMINOPIMELATE DECARBOXYLASE"/>
    <property type="match status" value="1"/>
</dbReference>
<evidence type="ECO:0000256" key="2">
    <source>
        <dbReference type="ARBA" id="ARBA00022793"/>
    </source>
</evidence>
<proteinExistence type="predicted"/>
<dbReference type="GO" id="GO:0008836">
    <property type="term" value="F:diaminopimelate decarboxylase activity"/>
    <property type="evidence" value="ECO:0007669"/>
    <property type="project" value="InterPro"/>
</dbReference>
<evidence type="ECO:0000259" key="5">
    <source>
        <dbReference type="Pfam" id="PF00278"/>
    </source>
</evidence>
<evidence type="ECO:0000256" key="4">
    <source>
        <dbReference type="ARBA" id="ARBA00023239"/>
    </source>
</evidence>
<dbReference type="InterPro" id="IPR000183">
    <property type="entry name" value="Orn/DAP/Arg_de-COase"/>
</dbReference>
<feature type="domain" description="Orn/DAP/Arg decarboxylase 2 C-terminal" evidence="5">
    <location>
        <begin position="44"/>
        <end position="134"/>
    </location>
</feature>
<dbReference type="Gene3D" id="2.40.37.10">
    <property type="entry name" value="Lyase, Ornithine Decarboxylase, Chain A, domain 1"/>
    <property type="match status" value="1"/>
</dbReference>
<dbReference type="InterPro" id="IPR009006">
    <property type="entry name" value="Ala_racemase/Decarboxylase_C"/>
</dbReference>
<sequence>MAYVAGEEAPPIAEWARVLLDACRSLGVRSAVNVEPGRSIVAGAAVTLYTVGTVKDIPGVRTYVAVDGGMSDNPRPILYGSGYEAFLPRALQAERNRRVRLVGKHCESGDILINDAQVPEDLHVGDVLATPVTGAYGYSMSSNYNMVTRPPVVFVRNGESRLVVRRQVLEDLVALDVD</sequence>
<dbReference type="PRINTS" id="PR01179">
    <property type="entry name" value="ODADCRBXLASE"/>
</dbReference>
<evidence type="ECO:0000256" key="3">
    <source>
        <dbReference type="ARBA" id="ARBA00022898"/>
    </source>
</evidence>
<dbReference type="PANTHER" id="PTHR43727:SF2">
    <property type="entry name" value="GROUP IV DECARBOXYLASE"/>
    <property type="match status" value="1"/>
</dbReference>
<dbReference type="AlphaFoldDB" id="A0A6J6Y9E8"/>
<evidence type="ECO:0000256" key="1">
    <source>
        <dbReference type="ARBA" id="ARBA00001933"/>
    </source>
</evidence>
<dbReference type="GO" id="GO:0009089">
    <property type="term" value="P:lysine biosynthetic process via diaminopimelate"/>
    <property type="evidence" value="ECO:0007669"/>
    <property type="project" value="InterPro"/>
</dbReference>
<comment type="cofactor">
    <cofactor evidence="1">
        <name>pyridoxal 5'-phosphate</name>
        <dbReference type="ChEBI" id="CHEBI:597326"/>
    </cofactor>
</comment>
<reference evidence="6" key="1">
    <citation type="submission" date="2020-05" db="EMBL/GenBank/DDBJ databases">
        <authorList>
            <person name="Chiriac C."/>
            <person name="Salcher M."/>
            <person name="Ghai R."/>
            <person name="Kavagutti S V."/>
        </authorList>
    </citation>
    <scope>NUCLEOTIDE SEQUENCE</scope>
</reference>
<evidence type="ECO:0000313" key="6">
    <source>
        <dbReference type="EMBL" id="CAB4806131.1"/>
    </source>
</evidence>
<gene>
    <name evidence="6" type="ORF">UFOPK3001_01259</name>
</gene>
<dbReference type="Pfam" id="PF00278">
    <property type="entry name" value="Orn_DAP_Arg_deC"/>
    <property type="match status" value="1"/>
</dbReference>